<comment type="caution">
    <text evidence="8">The sequence shown here is derived from an EMBL/GenBank/DDBJ whole genome shotgun (WGS) entry which is preliminary data.</text>
</comment>
<feature type="transmembrane region" description="Helical" evidence="7">
    <location>
        <begin position="170"/>
        <end position="191"/>
    </location>
</feature>
<dbReference type="InterPro" id="IPR004776">
    <property type="entry name" value="Mem_transp_PIN-like"/>
</dbReference>
<keyword evidence="3" id="KW-1003">Cell membrane</keyword>
<dbReference type="Proteomes" id="UP000249590">
    <property type="component" value="Unassembled WGS sequence"/>
</dbReference>
<evidence type="ECO:0000313" key="8">
    <source>
        <dbReference type="EMBL" id="RAH98849.1"/>
    </source>
</evidence>
<organism evidence="8 9">
    <name type="scientific">Acuticoccus sediminis</name>
    <dbReference type="NCBI Taxonomy" id="2184697"/>
    <lineage>
        <taxon>Bacteria</taxon>
        <taxon>Pseudomonadati</taxon>
        <taxon>Pseudomonadota</taxon>
        <taxon>Alphaproteobacteria</taxon>
        <taxon>Hyphomicrobiales</taxon>
        <taxon>Amorphaceae</taxon>
        <taxon>Acuticoccus</taxon>
    </lineage>
</organism>
<evidence type="ECO:0000256" key="2">
    <source>
        <dbReference type="ARBA" id="ARBA00022448"/>
    </source>
</evidence>
<dbReference type="Pfam" id="PF03547">
    <property type="entry name" value="Mem_trans"/>
    <property type="match status" value="2"/>
</dbReference>
<accession>A0A8B2NP39</accession>
<feature type="transmembrane region" description="Helical" evidence="7">
    <location>
        <begin position="99"/>
        <end position="123"/>
    </location>
</feature>
<dbReference type="PANTHER" id="PTHR36838">
    <property type="entry name" value="AUXIN EFFLUX CARRIER FAMILY PROTEIN"/>
    <property type="match status" value="1"/>
</dbReference>
<keyword evidence="5 7" id="KW-1133">Transmembrane helix</keyword>
<evidence type="ECO:0000256" key="4">
    <source>
        <dbReference type="ARBA" id="ARBA00022692"/>
    </source>
</evidence>
<proteinExistence type="predicted"/>
<feature type="transmembrane region" description="Helical" evidence="7">
    <location>
        <begin position="129"/>
        <end position="150"/>
    </location>
</feature>
<evidence type="ECO:0000256" key="1">
    <source>
        <dbReference type="ARBA" id="ARBA00004141"/>
    </source>
</evidence>
<comment type="subcellular location">
    <subcellularLocation>
        <location evidence="1">Membrane</location>
        <topology evidence="1">Multi-pass membrane protein</topology>
    </subcellularLocation>
</comment>
<feature type="transmembrane region" description="Helical" evidence="7">
    <location>
        <begin position="37"/>
        <end position="56"/>
    </location>
</feature>
<dbReference type="PANTHER" id="PTHR36838:SF1">
    <property type="entry name" value="SLR1864 PROTEIN"/>
    <property type="match status" value="1"/>
</dbReference>
<gene>
    <name evidence="8" type="ORF">DLJ53_24765</name>
</gene>
<dbReference type="RefSeq" id="WP_111350262.1">
    <property type="nucleotide sequence ID" value="NZ_JAIWKD010000004.1"/>
</dbReference>
<dbReference type="GO" id="GO:0055085">
    <property type="term" value="P:transmembrane transport"/>
    <property type="evidence" value="ECO:0007669"/>
    <property type="project" value="InterPro"/>
</dbReference>
<keyword evidence="2" id="KW-0813">Transport</keyword>
<dbReference type="EMBL" id="QHHQ01000006">
    <property type="protein sequence ID" value="RAH98849.1"/>
    <property type="molecule type" value="Genomic_DNA"/>
</dbReference>
<dbReference type="GO" id="GO:0016020">
    <property type="term" value="C:membrane"/>
    <property type="evidence" value="ECO:0007669"/>
    <property type="project" value="UniProtKB-SubCell"/>
</dbReference>
<feature type="transmembrane region" description="Helical" evidence="7">
    <location>
        <begin position="226"/>
        <end position="244"/>
    </location>
</feature>
<keyword evidence="9" id="KW-1185">Reference proteome</keyword>
<evidence type="ECO:0000256" key="7">
    <source>
        <dbReference type="SAM" id="Phobius"/>
    </source>
</evidence>
<evidence type="ECO:0000256" key="5">
    <source>
        <dbReference type="ARBA" id="ARBA00022989"/>
    </source>
</evidence>
<dbReference type="AlphaFoldDB" id="A0A8B2NP39"/>
<feature type="transmembrane region" description="Helical" evidence="7">
    <location>
        <begin position="197"/>
        <end position="214"/>
    </location>
</feature>
<keyword evidence="4 7" id="KW-0812">Transmembrane</keyword>
<evidence type="ECO:0000313" key="9">
    <source>
        <dbReference type="Proteomes" id="UP000249590"/>
    </source>
</evidence>
<feature type="transmembrane region" description="Helical" evidence="7">
    <location>
        <begin position="256"/>
        <end position="276"/>
    </location>
</feature>
<feature type="transmembrane region" description="Helical" evidence="7">
    <location>
        <begin position="12"/>
        <end position="30"/>
    </location>
</feature>
<sequence length="302" mass="32006">MAIFEVLSDPVLPVYAIIAVGYLMGRWSVVSSSEARILNRVALSLFLPLLIFGLIIDAPIRTFDPSPVVLYFAVEVLIFTLGVLLALKVFRMGPGESVLLSFAGIFSNTVLIVLPIAVLLYGAENILEVTAVLTLDSTITFAGAIIALQLMKLGKFTPLAVLSSVVRSPILVAIVAGLAVNLAGITIPHPAVTFIDFNGHAAPPIALFALGVLLSEVKMTLEPPVVVFTAVKFLLFPLTVWLAIEMFASNPAAADRFVLAAAAPAGTMAFSLAVLYGVRTSRIAQVIVYTNVLTMLSLSLLA</sequence>
<dbReference type="OrthoDB" id="7362338at2"/>
<keyword evidence="6 7" id="KW-0472">Membrane</keyword>
<evidence type="ECO:0000256" key="3">
    <source>
        <dbReference type="ARBA" id="ARBA00022475"/>
    </source>
</evidence>
<name>A0A8B2NP39_9HYPH</name>
<evidence type="ECO:0000256" key="6">
    <source>
        <dbReference type="ARBA" id="ARBA00023136"/>
    </source>
</evidence>
<protein>
    <submittedName>
        <fullName evidence="8">Malonate transporter</fullName>
    </submittedName>
</protein>
<reference evidence="8 9" key="1">
    <citation type="submission" date="2018-05" db="EMBL/GenBank/DDBJ databases">
        <title>Acuticoccus sediminis sp. nov., isolated from deep-sea sediment of Indian Ocean.</title>
        <authorList>
            <person name="Liu X."/>
            <person name="Lai Q."/>
            <person name="Du Y."/>
            <person name="Sun F."/>
            <person name="Zhang X."/>
            <person name="Wang S."/>
            <person name="Shao Z."/>
        </authorList>
    </citation>
    <scope>NUCLEOTIDE SEQUENCE [LARGE SCALE GENOMIC DNA]</scope>
    <source>
        <strain evidence="8 9">PTG4-2</strain>
    </source>
</reference>
<feature type="transmembrane region" description="Helical" evidence="7">
    <location>
        <begin position="68"/>
        <end position="87"/>
    </location>
</feature>